<keyword evidence="2" id="KW-0479">Metal-binding</keyword>
<gene>
    <name evidence="8" type="ORF">B0J13DRAFT_678839</name>
</gene>
<dbReference type="SMART" id="SM00906">
    <property type="entry name" value="Fungal_trans"/>
    <property type="match status" value="1"/>
</dbReference>
<dbReference type="GO" id="GO:0005634">
    <property type="term" value="C:nucleus"/>
    <property type="evidence" value="ECO:0007669"/>
    <property type="project" value="UniProtKB-SubCell"/>
</dbReference>
<sequence>MDEKFEHHAAAVEYRPVQRIDLACLECRHKKSRCSGHRPQCAHCRRLGRACQYPPASSRKPASTRSLCSGSTRGSGSTLGQAPPAAAGSSGPYSEESISSISERLSRIEDLLLELRAQGLGSYRGPDVASSSASRPSPTPSSLTGHAQATSSPSAASETGVAPFYPDGLPPRAVLLDCVDDFFRCCHNQPYSFFHEVSFRRSLDNGLLPGHLVLAVLASAVRFSSNPFFGRPHESAAQYANRSWKAIVSSCLAHNRAAHVQTVQTITLLAIFDFTAGKSRHGSAWVKIGLSVRIAQDLKLMVEDDASLPWPEREERRRVFWSVYLLDRLVSCGRCRPPAVLDASCQLLLPCDEPTYRSGHWQSTMTLEEFISRNPLPESVVRSPLAHVTLMAYALARAAGYMLQQFNARNHNPPWDAKSDFASIESDLLYVETALLPSKSAADIISSHRLPNGSIDQPSAGPGIFSMALFHLCHCLLYHPFLLRRRISSFRLGAPSSFLSRCFGSAWEHARAAIELLQEARQLGVVLQASFYGYCMVVAGSIMGLQCHNGQSWRAETSARLLVDSIDIAQHIGLYWNNVATMAIFLQRFVDRRAAYSQLASENPQTIGLSQADEYFMWFLVDYSTISNATEYGQQASTDLDQWGTMQSTWLDLFDTFSVDMTSDGSSQMVPSSLLGFPETLVMEMGSLPSEAHEDIL</sequence>
<feature type="compositionally biased region" description="Low complexity" evidence="6">
    <location>
        <begin position="130"/>
        <end position="142"/>
    </location>
</feature>
<feature type="domain" description="Zn(2)-C6 fungal-type" evidence="7">
    <location>
        <begin position="23"/>
        <end position="53"/>
    </location>
</feature>
<evidence type="ECO:0000256" key="2">
    <source>
        <dbReference type="ARBA" id="ARBA00022723"/>
    </source>
</evidence>
<dbReference type="GO" id="GO:0006351">
    <property type="term" value="P:DNA-templated transcription"/>
    <property type="evidence" value="ECO:0007669"/>
    <property type="project" value="InterPro"/>
</dbReference>
<dbReference type="Pfam" id="PF04082">
    <property type="entry name" value="Fungal_trans"/>
    <property type="match status" value="1"/>
</dbReference>
<dbReference type="SMART" id="SM00066">
    <property type="entry name" value="GAL4"/>
    <property type="match status" value="1"/>
</dbReference>
<feature type="region of interest" description="Disordered" evidence="6">
    <location>
        <begin position="52"/>
        <end position="98"/>
    </location>
</feature>
<feature type="compositionally biased region" description="Low complexity" evidence="6">
    <location>
        <begin position="63"/>
        <end position="98"/>
    </location>
</feature>
<organism evidence="8 9">
    <name type="scientific">Dactylonectria estremocensis</name>
    <dbReference type="NCBI Taxonomy" id="1079267"/>
    <lineage>
        <taxon>Eukaryota</taxon>
        <taxon>Fungi</taxon>
        <taxon>Dikarya</taxon>
        <taxon>Ascomycota</taxon>
        <taxon>Pezizomycotina</taxon>
        <taxon>Sordariomycetes</taxon>
        <taxon>Hypocreomycetidae</taxon>
        <taxon>Hypocreales</taxon>
        <taxon>Nectriaceae</taxon>
        <taxon>Dactylonectria</taxon>
    </lineage>
</organism>
<protein>
    <submittedName>
        <fullName evidence="8">Fungal-specific transcription factor domain-containing protein</fullName>
    </submittedName>
</protein>
<keyword evidence="9" id="KW-1185">Reference proteome</keyword>
<dbReference type="InterPro" id="IPR036864">
    <property type="entry name" value="Zn2-C6_fun-type_DNA-bd_sf"/>
</dbReference>
<dbReference type="AlphaFoldDB" id="A0A9P9E1L2"/>
<dbReference type="GO" id="GO:0000981">
    <property type="term" value="F:DNA-binding transcription factor activity, RNA polymerase II-specific"/>
    <property type="evidence" value="ECO:0007669"/>
    <property type="project" value="InterPro"/>
</dbReference>
<evidence type="ECO:0000259" key="7">
    <source>
        <dbReference type="PROSITE" id="PS50048"/>
    </source>
</evidence>
<feature type="compositionally biased region" description="Polar residues" evidence="6">
    <location>
        <begin position="143"/>
        <end position="157"/>
    </location>
</feature>
<evidence type="ECO:0000313" key="9">
    <source>
        <dbReference type="Proteomes" id="UP000717696"/>
    </source>
</evidence>
<dbReference type="EMBL" id="JAGMUU010000020">
    <property type="protein sequence ID" value="KAH7129760.1"/>
    <property type="molecule type" value="Genomic_DNA"/>
</dbReference>
<dbReference type="PROSITE" id="PS00463">
    <property type="entry name" value="ZN2_CY6_FUNGAL_1"/>
    <property type="match status" value="1"/>
</dbReference>
<dbReference type="Pfam" id="PF00172">
    <property type="entry name" value="Zn_clus"/>
    <property type="match status" value="1"/>
</dbReference>
<dbReference type="PANTHER" id="PTHR47338:SF4">
    <property type="entry name" value="ZN(II)2CYS6 TRANSCRIPTION FACTOR (EUROFUNG)"/>
    <property type="match status" value="1"/>
</dbReference>
<evidence type="ECO:0000256" key="5">
    <source>
        <dbReference type="ARBA" id="ARBA00023242"/>
    </source>
</evidence>
<evidence type="ECO:0000256" key="6">
    <source>
        <dbReference type="SAM" id="MobiDB-lite"/>
    </source>
</evidence>
<dbReference type="OrthoDB" id="424974at2759"/>
<reference evidence="8" key="1">
    <citation type="journal article" date="2021" name="Nat. Commun.">
        <title>Genetic determinants of endophytism in the Arabidopsis root mycobiome.</title>
        <authorList>
            <person name="Mesny F."/>
            <person name="Miyauchi S."/>
            <person name="Thiergart T."/>
            <person name="Pickel B."/>
            <person name="Atanasova L."/>
            <person name="Karlsson M."/>
            <person name="Huettel B."/>
            <person name="Barry K.W."/>
            <person name="Haridas S."/>
            <person name="Chen C."/>
            <person name="Bauer D."/>
            <person name="Andreopoulos W."/>
            <person name="Pangilinan J."/>
            <person name="LaButti K."/>
            <person name="Riley R."/>
            <person name="Lipzen A."/>
            <person name="Clum A."/>
            <person name="Drula E."/>
            <person name="Henrissat B."/>
            <person name="Kohler A."/>
            <person name="Grigoriev I.V."/>
            <person name="Martin F.M."/>
            <person name="Hacquard S."/>
        </authorList>
    </citation>
    <scope>NUCLEOTIDE SEQUENCE</scope>
    <source>
        <strain evidence="8">MPI-CAGE-AT-0021</strain>
    </source>
</reference>
<dbReference type="Proteomes" id="UP000717696">
    <property type="component" value="Unassembled WGS sequence"/>
</dbReference>
<dbReference type="InterPro" id="IPR050815">
    <property type="entry name" value="TF_fung"/>
</dbReference>
<evidence type="ECO:0000256" key="4">
    <source>
        <dbReference type="ARBA" id="ARBA00023163"/>
    </source>
</evidence>
<dbReference type="Gene3D" id="4.10.240.10">
    <property type="entry name" value="Zn(2)-C6 fungal-type DNA-binding domain"/>
    <property type="match status" value="1"/>
</dbReference>
<feature type="region of interest" description="Disordered" evidence="6">
    <location>
        <begin position="122"/>
        <end position="158"/>
    </location>
</feature>
<keyword evidence="4" id="KW-0804">Transcription</keyword>
<dbReference type="GO" id="GO:0008270">
    <property type="term" value="F:zinc ion binding"/>
    <property type="evidence" value="ECO:0007669"/>
    <property type="project" value="InterPro"/>
</dbReference>
<dbReference type="CDD" id="cd12148">
    <property type="entry name" value="fungal_TF_MHR"/>
    <property type="match status" value="1"/>
</dbReference>
<dbReference type="InterPro" id="IPR007219">
    <property type="entry name" value="XnlR_reg_dom"/>
</dbReference>
<dbReference type="SUPFAM" id="SSF57701">
    <property type="entry name" value="Zn2/Cys6 DNA-binding domain"/>
    <property type="match status" value="1"/>
</dbReference>
<name>A0A9P9E1L2_9HYPO</name>
<accession>A0A9P9E1L2</accession>
<keyword evidence="3" id="KW-0805">Transcription regulation</keyword>
<dbReference type="CDD" id="cd00067">
    <property type="entry name" value="GAL4"/>
    <property type="match status" value="1"/>
</dbReference>
<dbReference type="PROSITE" id="PS50048">
    <property type="entry name" value="ZN2_CY6_FUNGAL_2"/>
    <property type="match status" value="1"/>
</dbReference>
<evidence type="ECO:0000256" key="3">
    <source>
        <dbReference type="ARBA" id="ARBA00023015"/>
    </source>
</evidence>
<comment type="caution">
    <text evidence="8">The sequence shown here is derived from an EMBL/GenBank/DDBJ whole genome shotgun (WGS) entry which is preliminary data.</text>
</comment>
<dbReference type="PANTHER" id="PTHR47338">
    <property type="entry name" value="ZN(II)2CYS6 TRANSCRIPTION FACTOR (EUROFUNG)-RELATED"/>
    <property type="match status" value="1"/>
</dbReference>
<evidence type="ECO:0000313" key="8">
    <source>
        <dbReference type="EMBL" id="KAH7129760.1"/>
    </source>
</evidence>
<evidence type="ECO:0000256" key="1">
    <source>
        <dbReference type="ARBA" id="ARBA00004123"/>
    </source>
</evidence>
<proteinExistence type="predicted"/>
<comment type="subcellular location">
    <subcellularLocation>
        <location evidence="1">Nucleus</location>
    </subcellularLocation>
</comment>
<dbReference type="InterPro" id="IPR001138">
    <property type="entry name" value="Zn2Cys6_DnaBD"/>
</dbReference>
<dbReference type="GO" id="GO:0003677">
    <property type="term" value="F:DNA binding"/>
    <property type="evidence" value="ECO:0007669"/>
    <property type="project" value="InterPro"/>
</dbReference>
<keyword evidence="5" id="KW-0539">Nucleus</keyword>